<evidence type="ECO:0000256" key="2">
    <source>
        <dbReference type="SAM" id="SignalP"/>
    </source>
</evidence>
<feature type="chain" id="PRO_5046295912" evidence="2">
    <location>
        <begin position="20"/>
        <end position="158"/>
    </location>
</feature>
<dbReference type="PROSITE" id="PS51257">
    <property type="entry name" value="PROKAR_LIPOPROTEIN"/>
    <property type="match status" value="1"/>
</dbReference>
<dbReference type="NCBIfam" id="NF038353">
    <property type="entry name" value="FxLYD_dom"/>
    <property type="match status" value="1"/>
</dbReference>
<comment type="caution">
    <text evidence="3">The sequence shown here is derived from an EMBL/GenBank/DDBJ whole genome shotgun (WGS) entry which is preliminary data.</text>
</comment>
<protein>
    <submittedName>
        <fullName evidence="3">Uncharacterized protein</fullName>
    </submittedName>
</protein>
<reference evidence="4" key="1">
    <citation type="journal article" date="2019" name="Int. J. Syst. Evol. Microbiol.">
        <title>The Global Catalogue of Microorganisms (GCM) 10K type strain sequencing project: providing services to taxonomists for standard genome sequencing and annotation.</title>
        <authorList>
            <consortium name="The Broad Institute Genomics Platform"/>
            <consortium name="The Broad Institute Genome Sequencing Center for Infectious Disease"/>
            <person name="Wu L."/>
            <person name="Ma J."/>
        </authorList>
    </citation>
    <scope>NUCLEOTIDE SEQUENCE [LARGE SCALE GENOMIC DNA]</scope>
    <source>
        <strain evidence="4">JCM 13002</strain>
    </source>
</reference>
<evidence type="ECO:0000256" key="1">
    <source>
        <dbReference type="SAM" id="MobiDB-lite"/>
    </source>
</evidence>
<dbReference type="Proteomes" id="UP001499987">
    <property type="component" value="Unassembled WGS sequence"/>
</dbReference>
<dbReference type="RefSeq" id="WP_344627046.1">
    <property type="nucleotide sequence ID" value="NZ_BAAALD010000087.1"/>
</dbReference>
<organism evidence="3 4">
    <name type="scientific">Kitasatospora arboriphila</name>
    <dbReference type="NCBI Taxonomy" id="258052"/>
    <lineage>
        <taxon>Bacteria</taxon>
        <taxon>Bacillati</taxon>
        <taxon>Actinomycetota</taxon>
        <taxon>Actinomycetes</taxon>
        <taxon>Kitasatosporales</taxon>
        <taxon>Streptomycetaceae</taxon>
        <taxon>Kitasatospora</taxon>
    </lineage>
</organism>
<evidence type="ECO:0000313" key="4">
    <source>
        <dbReference type="Proteomes" id="UP001499987"/>
    </source>
</evidence>
<proteinExistence type="predicted"/>
<evidence type="ECO:0000313" key="3">
    <source>
        <dbReference type="EMBL" id="GAA1112965.1"/>
    </source>
</evidence>
<accession>A0ABP4ENC0</accession>
<keyword evidence="2" id="KW-0732">Signal</keyword>
<dbReference type="InterPro" id="IPR047676">
    <property type="entry name" value="FxLYD_dom"/>
</dbReference>
<keyword evidence="4" id="KW-1185">Reference proteome</keyword>
<feature type="signal peptide" evidence="2">
    <location>
        <begin position="1"/>
        <end position="19"/>
    </location>
</feature>
<gene>
    <name evidence="3" type="ORF">GCM10009663_62350</name>
</gene>
<feature type="compositionally biased region" description="Low complexity" evidence="1">
    <location>
        <begin position="33"/>
        <end position="63"/>
    </location>
</feature>
<name>A0ABP4ENC0_9ACTN</name>
<sequence length="158" mass="15713">MRPITLALAAACLLAGAVACEPPADSSTRKSTAAAVPAQPATGAPSAAAPPAAGDAAAPAPAGDGDKAKDVEITKCSVDPTLHWPSAELTITNHSSKASNYMVQVEFLDGAGTRIGEGMAATNGLAPNQKSVQKAQGTSTAAGKTSCRLIEVTRYATP</sequence>
<feature type="region of interest" description="Disordered" evidence="1">
    <location>
        <begin position="23"/>
        <end position="70"/>
    </location>
</feature>
<dbReference type="EMBL" id="BAAALD010000087">
    <property type="protein sequence ID" value="GAA1112965.1"/>
    <property type="molecule type" value="Genomic_DNA"/>
</dbReference>